<accession>A0A0H5D240</accession>
<dbReference type="GO" id="GO:0005524">
    <property type="term" value="F:ATP binding"/>
    <property type="evidence" value="ECO:0007669"/>
    <property type="project" value="UniProtKB-KW"/>
</dbReference>
<evidence type="ECO:0000313" key="3">
    <source>
        <dbReference type="Proteomes" id="UP000043764"/>
    </source>
</evidence>
<dbReference type="Pfam" id="PF13175">
    <property type="entry name" value="AAA_15"/>
    <property type="match status" value="1"/>
</dbReference>
<dbReference type="SMART" id="SM00382">
    <property type="entry name" value="AAA"/>
    <property type="match status" value="1"/>
</dbReference>
<gene>
    <name evidence="2" type="ORF">NIT7321_01646</name>
</gene>
<dbReference type="EMBL" id="CVRL01000015">
    <property type="protein sequence ID" value="CRL10798.1"/>
    <property type="molecule type" value="Genomic_DNA"/>
</dbReference>
<protein>
    <submittedName>
        <fullName evidence="2">Hemin importer ATP-binding subunit</fullName>
    </submittedName>
</protein>
<dbReference type="PANTHER" id="PTHR43581:SF4">
    <property type="entry name" value="ATP_GTP PHOSPHATASE"/>
    <property type="match status" value="1"/>
</dbReference>
<dbReference type="InterPro" id="IPR041685">
    <property type="entry name" value="AAA_GajA/Old/RecF-like"/>
</dbReference>
<dbReference type="InterPro" id="IPR027417">
    <property type="entry name" value="P-loop_NTPase"/>
</dbReference>
<dbReference type="PANTHER" id="PTHR43581">
    <property type="entry name" value="ATP/GTP PHOSPHATASE"/>
    <property type="match status" value="1"/>
</dbReference>
<proteinExistence type="predicted"/>
<dbReference type="Pfam" id="PF13304">
    <property type="entry name" value="AAA_21"/>
    <property type="match status" value="1"/>
</dbReference>
<dbReference type="Proteomes" id="UP000043764">
    <property type="component" value="Unassembled WGS sequence"/>
</dbReference>
<dbReference type="InterPro" id="IPR003959">
    <property type="entry name" value="ATPase_AAA_core"/>
</dbReference>
<dbReference type="SUPFAM" id="SSF52540">
    <property type="entry name" value="P-loop containing nucleoside triphosphate hydrolases"/>
    <property type="match status" value="1"/>
</dbReference>
<dbReference type="CDD" id="cd00267">
    <property type="entry name" value="ABC_ATPase"/>
    <property type="match status" value="1"/>
</dbReference>
<dbReference type="AlphaFoldDB" id="A0A0H5D240"/>
<reference evidence="3" key="1">
    <citation type="submission" date="2015-05" db="EMBL/GenBank/DDBJ databases">
        <authorList>
            <person name="Rodrigo-Torres Lidia"/>
            <person name="Arahal R.David."/>
        </authorList>
    </citation>
    <scope>NUCLEOTIDE SEQUENCE [LARGE SCALE GENOMIC DNA]</scope>
    <source>
        <strain evidence="3">CECT 7321</strain>
    </source>
</reference>
<sequence>MITEVRIENFLRINDQIRLQLSPMTVLVGENGAGKSSVLKALHWAIRCATLADPAKKVTLEQMDYVPSKEFLDLGHKLKLQNTSGGRKTTVTLIDEDFLSTAITVSAARNDAGVKVEINGPLTAELTNDSSPSTAFIPGLSGLAEEETILATPVLHRRASSGEGGSALRQVLLQLSAGSEGTGTEYVELEDLSLWVGKILPGVRFWIKFDRLRDRNIDVRFMTPDMKVTGQSDRVAWKSIEMAGTGFLQVVQIFAYLLYFKPMMLLIDEPDAHLHPTRQQALSKALAEATREFPDTQIIVSTHSPSLVRTLPSDTRVHWILDGKVKAQGDIVREKMGWSALDKELIIFSEDGNSKYLESILAARPNLQNRCLIWPTFGKDSLPDGAKAKSIAQRMAVRVLVHRDRDFMSDHDVEAWAAKKSYDTCNVAYWVPSGSDIESQFATVSQISRALEVSDEIAQEVFDQALGSFSEETIITEFSAAYQAAVSKLPNVEGRNPIARWAALGGFSARTVKGKEFLKAVQKACVDVLPAHGLGTKIGNRNKIAQSSPEAPVAEDLLQVLEGLLEGQ</sequence>
<evidence type="ECO:0000259" key="1">
    <source>
        <dbReference type="SMART" id="SM00382"/>
    </source>
</evidence>
<feature type="domain" description="AAA+ ATPase" evidence="1">
    <location>
        <begin position="21"/>
        <end position="323"/>
    </location>
</feature>
<dbReference type="GO" id="GO:0016887">
    <property type="term" value="F:ATP hydrolysis activity"/>
    <property type="evidence" value="ECO:0007669"/>
    <property type="project" value="InterPro"/>
</dbReference>
<dbReference type="InterPro" id="IPR003593">
    <property type="entry name" value="AAA+_ATPase"/>
</dbReference>
<dbReference type="InterPro" id="IPR051396">
    <property type="entry name" value="Bact_Antivir_Def_Nuclease"/>
</dbReference>
<name>A0A0H5D240_9RHOB</name>
<keyword evidence="2" id="KW-0547">Nucleotide-binding</keyword>
<organism evidence="2 3">
    <name type="scientific">Phaeobacter italicus</name>
    <dbReference type="NCBI Taxonomy" id="481446"/>
    <lineage>
        <taxon>Bacteria</taxon>
        <taxon>Pseudomonadati</taxon>
        <taxon>Pseudomonadota</taxon>
        <taxon>Alphaproteobacteria</taxon>
        <taxon>Rhodobacterales</taxon>
        <taxon>Roseobacteraceae</taxon>
        <taxon>Phaeobacter</taxon>
    </lineage>
</organism>
<keyword evidence="3" id="KW-1185">Reference proteome</keyword>
<dbReference type="Gene3D" id="3.40.50.300">
    <property type="entry name" value="P-loop containing nucleotide triphosphate hydrolases"/>
    <property type="match status" value="2"/>
</dbReference>
<evidence type="ECO:0000313" key="2">
    <source>
        <dbReference type="EMBL" id="CRL10798.1"/>
    </source>
</evidence>
<keyword evidence="2" id="KW-0067">ATP-binding</keyword>
<dbReference type="RefSeq" id="WP_050673167.1">
    <property type="nucleotide sequence ID" value="NZ_CVRL01000015.1"/>
</dbReference>